<evidence type="ECO:0008006" key="3">
    <source>
        <dbReference type="Google" id="ProtNLM"/>
    </source>
</evidence>
<gene>
    <name evidence="1" type="ORF">RFN28_30480</name>
</gene>
<comment type="caution">
    <text evidence="1">The sequence shown here is derived from an EMBL/GenBank/DDBJ whole genome shotgun (WGS) entry which is preliminary data.</text>
</comment>
<name>A0ABU4Y756_9HYPH</name>
<dbReference type="Proteomes" id="UP001287059">
    <property type="component" value="Unassembled WGS sequence"/>
</dbReference>
<keyword evidence="2" id="KW-1185">Reference proteome</keyword>
<dbReference type="RefSeq" id="WP_320290843.1">
    <property type="nucleotide sequence ID" value="NZ_JAVIIW010000056.1"/>
</dbReference>
<evidence type="ECO:0000313" key="2">
    <source>
        <dbReference type="Proteomes" id="UP001287059"/>
    </source>
</evidence>
<reference evidence="1 2" key="1">
    <citation type="submission" date="2023-08" db="EMBL/GenBank/DDBJ databases">
        <title>Implementing the SeqCode for naming new Mesorhizobium species isolated from Vachellia karroo root nodules.</title>
        <authorList>
            <person name="Van Lill M."/>
        </authorList>
    </citation>
    <scope>NUCLEOTIDE SEQUENCE [LARGE SCALE GENOMIC DNA]</scope>
    <source>
        <strain evidence="1 2">VK24D</strain>
    </source>
</reference>
<sequence>MAKKKYKSVQTVVTATSPAEAYEAAYFARKCGLTQEEALRLMREAHVPTGGQVPSGEKRQG</sequence>
<protein>
    <recommendedName>
        <fullName evidence="3">DUF3606 domain-containing protein</fullName>
    </recommendedName>
</protein>
<evidence type="ECO:0000313" key="1">
    <source>
        <dbReference type="EMBL" id="MDX8482755.1"/>
    </source>
</evidence>
<accession>A0ABU4Y756</accession>
<proteinExistence type="predicted"/>
<dbReference type="EMBL" id="JAVIIW010000056">
    <property type="protein sequence ID" value="MDX8482755.1"/>
    <property type="molecule type" value="Genomic_DNA"/>
</dbReference>
<organism evidence="1 2">
    <name type="scientific">Mesorhizobium album</name>
    <dbReference type="NCBI Taxonomy" id="3072314"/>
    <lineage>
        <taxon>Bacteria</taxon>
        <taxon>Pseudomonadati</taxon>
        <taxon>Pseudomonadota</taxon>
        <taxon>Alphaproteobacteria</taxon>
        <taxon>Hyphomicrobiales</taxon>
        <taxon>Phyllobacteriaceae</taxon>
        <taxon>Mesorhizobium</taxon>
    </lineage>
</organism>